<keyword evidence="1" id="KW-0378">Hydrolase</keyword>
<dbReference type="AlphaFoldDB" id="A0A369AVM8"/>
<organism evidence="1 2">
    <name type="scientific">Extensimonas vulgaris</name>
    <dbReference type="NCBI Taxonomy" id="1031594"/>
    <lineage>
        <taxon>Bacteria</taxon>
        <taxon>Pseudomonadati</taxon>
        <taxon>Pseudomonadota</taxon>
        <taxon>Betaproteobacteria</taxon>
        <taxon>Burkholderiales</taxon>
        <taxon>Comamonadaceae</taxon>
        <taxon>Extensimonas</taxon>
    </lineage>
</organism>
<dbReference type="InterPro" id="IPR023214">
    <property type="entry name" value="HAD_sf"/>
</dbReference>
<gene>
    <name evidence="1" type="ORF">DFR45_10135</name>
</gene>
<dbReference type="Gene3D" id="3.90.1470.20">
    <property type="match status" value="1"/>
</dbReference>
<proteinExistence type="predicted"/>
<dbReference type="EMBL" id="QPJU01000001">
    <property type="protein sequence ID" value="RCX11514.1"/>
    <property type="molecule type" value="Genomic_DNA"/>
</dbReference>
<sequence length="221" mass="24159">MIFVIDFDGTVSTQDTVDQLLAQHADPAWQELEDAWLQDRISAVECMQGQIRLVRADAHTLAAFYRGMRIDPHFRAFSEHVRSFAALAIVSDGLDQAIHACLGRHGISELPVYANHLEHILPDRLELHFPLRQSSCQAGNGVCKCAVAQDLAAQHGGPIVLVGDGKSDACLAARADIVFAKGSLIEHCRAQQIAHTPFETFADVLRVVRGWPQAQPLPVAA</sequence>
<dbReference type="PANTHER" id="PTHR43344">
    <property type="entry name" value="PHOSPHOSERINE PHOSPHATASE"/>
    <property type="match status" value="1"/>
</dbReference>
<keyword evidence="2" id="KW-1185">Reference proteome</keyword>
<dbReference type="OrthoDB" id="9804940at2"/>
<dbReference type="GO" id="GO:0006564">
    <property type="term" value="P:L-serine biosynthetic process"/>
    <property type="evidence" value="ECO:0007669"/>
    <property type="project" value="TreeGrafter"/>
</dbReference>
<dbReference type="GO" id="GO:0036424">
    <property type="term" value="F:L-phosphoserine phosphatase activity"/>
    <property type="evidence" value="ECO:0007669"/>
    <property type="project" value="TreeGrafter"/>
</dbReference>
<dbReference type="GO" id="GO:0000287">
    <property type="term" value="F:magnesium ion binding"/>
    <property type="evidence" value="ECO:0007669"/>
    <property type="project" value="TreeGrafter"/>
</dbReference>
<dbReference type="SUPFAM" id="SSF56784">
    <property type="entry name" value="HAD-like"/>
    <property type="match status" value="1"/>
</dbReference>
<dbReference type="InterPro" id="IPR050582">
    <property type="entry name" value="HAD-like_SerB"/>
</dbReference>
<dbReference type="NCBIfam" id="TIGR01488">
    <property type="entry name" value="HAD-SF-IB"/>
    <property type="match status" value="1"/>
</dbReference>
<dbReference type="PANTHER" id="PTHR43344:SF21">
    <property type="entry name" value="POLYOL PHOSPHATE PHOSPHATASE PYP1"/>
    <property type="match status" value="1"/>
</dbReference>
<dbReference type="GO" id="GO:0005737">
    <property type="term" value="C:cytoplasm"/>
    <property type="evidence" value="ECO:0007669"/>
    <property type="project" value="TreeGrafter"/>
</dbReference>
<reference evidence="1 2" key="1">
    <citation type="submission" date="2018-07" db="EMBL/GenBank/DDBJ databases">
        <title>Genomic Encyclopedia of Type Strains, Phase IV (KMG-IV): sequencing the most valuable type-strain genomes for metagenomic binning, comparative biology and taxonomic classification.</title>
        <authorList>
            <person name="Goeker M."/>
        </authorList>
    </citation>
    <scope>NUCLEOTIDE SEQUENCE [LARGE SCALE GENOMIC DNA]</scope>
    <source>
        <strain evidence="1 2">DSM 100911</strain>
    </source>
</reference>
<dbReference type="Proteomes" id="UP000252174">
    <property type="component" value="Unassembled WGS sequence"/>
</dbReference>
<evidence type="ECO:0000313" key="2">
    <source>
        <dbReference type="Proteomes" id="UP000252174"/>
    </source>
</evidence>
<name>A0A369AVM8_9BURK</name>
<comment type="caution">
    <text evidence="1">The sequence shown here is derived from an EMBL/GenBank/DDBJ whole genome shotgun (WGS) entry which is preliminary data.</text>
</comment>
<accession>A0A369AVM8</accession>
<dbReference type="Gene3D" id="3.40.50.1000">
    <property type="entry name" value="HAD superfamily/HAD-like"/>
    <property type="match status" value="1"/>
</dbReference>
<dbReference type="InterPro" id="IPR036412">
    <property type="entry name" value="HAD-like_sf"/>
</dbReference>
<dbReference type="RefSeq" id="WP_114481706.1">
    <property type="nucleotide sequence ID" value="NZ_QPJU01000001.1"/>
</dbReference>
<protein>
    <submittedName>
        <fullName evidence="1">HAD superfamily phosphoserine phosphatase-like hydrolase/2,3-diketo-5-methylthio-1-phosphopentane phosphatase</fullName>
    </submittedName>
</protein>
<evidence type="ECO:0000313" key="1">
    <source>
        <dbReference type="EMBL" id="RCX11514.1"/>
    </source>
</evidence>